<proteinExistence type="predicted"/>
<comment type="caution">
    <text evidence="3">The sequence shown here is derived from an EMBL/GenBank/DDBJ whole genome shotgun (WGS) entry which is preliminary data.</text>
</comment>
<dbReference type="Proteomes" id="UP000177208">
    <property type="component" value="Unassembled WGS sequence"/>
</dbReference>
<name>A0A1F7GBS4_9BACT</name>
<evidence type="ECO:0000313" key="4">
    <source>
        <dbReference type="Proteomes" id="UP000177208"/>
    </source>
</evidence>
<keyword evidence="2" id="KW-1133">Transmembrane helix</keyword>
<keyword evidence="2" id="KW-0472">Membrane</keyword>
<gene>
    <name evidence="3" type="ORF">A2774_03025</name>
</gene>
<evidence type="ECO:0000313" key="3">
    <source>
        <dbReference type="EMBL" id="OGK16403.1"/>
    </source>
</evidence>
<protein>
    <submittedName>
        <fullName evidence="3">Uncharacterized protein</fullName>
    </submittedName>
</protein>
<keyword evidence="2" id="KW-0812">Transmembrane</keyword>
<dbReference type="AlphaFoldDB" id="A0A1F7GBS4"/>
<feature type="region of interest" description="Disordered" evidence="1">
    <location>
        <begin position="34"/>
        <end position="55"/>
    </location>
</feature>
<reference evidence="3 4" key="1">
    <citation type="journal article" date="2016" name="Nat. Commun.">
        <title>Thousands of microbial genomes shed light on interconnected biogeochemical processes in an aquifer system.</title>
        <authorList>
            <person name="Anantharaman K."/>
            <person name="Brown C.T."/>
            <person name="Hug L.A."/>
            <person name="Sharon I."/>
            <person name="Castelle C.J."/>
            <person name="Probst A.J."/>
            <person name="Thomas B.C."/>
            <person name="Singh A."/>
            <person name="Wilkins M.J."/>
            <person name="Karaoz U."/>
            <person name="Brodie E.L."/>
            <person name="Williams K.H."/>
            <person name="Hubbard S.S."/>
            <person name="Banfield J.F."/>
        </authorList>
    </citation>
    <scope>NUCLEOTIDE SEQUENCE [LARGE SCALE GENOMIC DNA]</scope>
</reference>
<sequence length="207" mass="23120">MKSKILIIFTILIIVSASLMFIASLQNSKKLLSPISTQSAPTPSAKPGKIKTREFQDPSGFKFSYPETLTVKSEEKLADNYYTALRLTDKKYDGGITIELTSTKYSSLADWIKANKNIAKNYKKSFLSDLDSIEVEENDKKTILAVDIETLISLVADYSKNSKSFWLESLKTVTSTFAFELPEQPPTDSSSDNVESDIIFEGEESIE</sequence>
<organism evidence="3 4">
    <name type="scientific">Candidatus Roizmanbacteria bacterium RIFCSPHIGHO2_01_FULL_39_12c</name>
    <dbReference type="NCBI Taxonomy" id="1802031"/>
    <lineage>
        <taxon>Bacteria</taxon>
        <taxon>Candidatus Roizmaniibacteriota</taxon>
    </lineage>
</organism>
<evidence type="ECO:0000256" key="1">
    <source>
        <dbReference type="SAM" id="MobiDB-lite"/>
    </source>
</evidence>
<dbReference type="EMBL" id="MFZG01000023">
    <property type="protein sequence ID" value="OGK16403.1"/>
    <property type="molecule type" value="Genomic_DNA"/>
</dbReference>
<feature type="transmembrane region" description="Helical" evidence="2">
    <location>
        <begin position="6"/>
        <end position="25"/>
    </location>
</feature>
<evidence type="ECO:0000256" key="2">
    <source>
        <dbReference type="SAM" id="Phobius"/>
    </source>
</evidence>
<accession>A0A1F7GBS4</accession>